<proteinExistence type="predicted"/>
<evidence type="ECO:0000313" key="3">
    <source>
        <dbReference type="EMBL" id="KAJ6806684.1"/>
    </source>
</evidence>
<sequence>MAARGGSDSGIWRSTTRTYSRRGSSVHEVAARATKGQLLSRAVGVISKAGAIFVEAHQSRTRASVSQCLCILKSTRAAPAVDDRSWRGAPASKCW</sequence>
<dbReference type="AlphaFoldDB" id="A0AAX6ERI3"/>
<reference evidence="3" key="1">
    <citation type="journal article" date="2023" name="GigaByte">
        <title>Genome assembly of the bearded iris, Iris pallida Lam.</title>
        <authorList>
            <person name="Bruccoleri R.E."/>
            <person name="Oakeley E.J."/>
            <person name="Faust A.M.E."/>
            <person name="Altorfer M."/>
            <person name="Dessus-Babus S."/>
            <person name="Burckhardt D."/>
            <person name="Oertli M."/>
            <person name="Naumann U."/>
            <person name="Petersen F."/>
            <person name="Wong J."/>
        </authorList>
    </citation>
    <scope>NUCLEOTIDE SEQUENCE</scope>
    <source>
        <strain evidence="3">GSM-AAB239-AS_SAM_17_03QT</strain>
    </source>
</reference>
<dbReference type="EMBL" id="JANAVB010044817">
    <property type="protein sequence ID" value="KAJ6790985.1"/>
    <property type="molecule type" value="Genomic_DNA"/>
</dbReference>
<feature type="region of interest" description="Disordered" evidence="1">
    <location>
        <begin position="1"/>
        <end position="26"/>
    </location>
</feature>
<evidence type="ECO:0000313" key="2">
    <source>
        <dbReference type="EMBL" id="KAJ6790985.1"/>
    </source>
</evidence>
<name>A0AAX6ERI3_IRIPA</name>
<organism evidence="3 4">
    <name type="scientific">Iris pallida</name>
    <name type="common">Sweet iris</name>
    <dbReference type="NCBI Taxonomy" id="29817"/>
    <lineage>
        <taxon>Eukaryota</taxon>
        <taxon>Viridiplantae</taxon>
        <taxon>Streptophyta</taxon>
        <taxon>Embryophyta</taxon>
        <taxon>Tracheophyta</taxon>
        <taxon>Spermatophyta</taxon>
        <taxon>Magnoliopsida</taxon>
        <taxon>Liliopsida</taxon>
        <taxon>Asparagales</taxon>
        <taxon>Iridaceae</taxon>
        <taxon>Iridoideae</taxon>
        <taxon>Irideae</taxon>
        <taxon>Iris</taxon>
    </lineage>
</organism>
<dbReference type="Proteomes" id="UP001140949">
    <property type="component" value="Unassembled WGS sequence"/>
</dbReference>
<keyword evidence="4" id="KW-1185">Reference proteome</keyword>
<reference evidence="3" key="2">
    <citation type="submission" date="2023-04" db="EMBL/GenBank/DDBJ databases">
        <authorList>
            <person name="Bruccoleri R.E."/>
            <person name="Oakeley E.J."/>
            <person name="Faust A.-M."/>
            <person name="Dessus-Babus S."/>
            <person name="Altorfer M."/>
            <person name="Burckhardt D."/>
            <person name="Oertli M."/>
            <person name="Naumann U."/>
            <person name="Petersen F."/>
            <person name="Wong J."/>
        </authorList>
    </citation>
    <scope>NUCLEOTIDE SEQUENCE</scope>
    <source>
        <strain evidence="3">GSM-AAB239-AS_SAM_17_03QT</strain>
        <tissue evidence="3">Leaf</tissue>
    </source>
</reference>
<protein>
    <submittedName>
        <fullName evidence="3">Uncharacterized protein</fullName>
    </submittedName>
</protein>
<evidence type="ECO:0000313" key="4">
    <source>
        <dbReference type="Proteomes" id="UP001140949"/>
    </source>
</evidence>
<accession>A0AAX6ERI3</accession>
<dbReference type="EMBL" id="JANAVB010034444">
    <property type="protein sequence ID" value="KAJ6806684.1"/>
    <property type="molecule type" value="Genomic_DNA"/>
</dbReference>
<gene>
    <name evidence="3" type="ORF">M6B38_174085</name>
    <name evidence="2" type="ORF">M6B38_246075</name>
</gene>
<evidence type="ECO:0000256" key="1">
    <source>
        <dbReference type="SAM" id="MobiDB-lite"/>
    </source>
</evidence>
<feature type="compositionally biased region" description="Low complexity" evidence="1">
    <location>
        <begin position="13"/>
        <end position="23"/>
    </location>
</feature>
<comment type="caution">
    <text evidence="3">The sequence shown here is derived from an EMBL/GenBank/DDBJ whole genome shotgun (WGS) entry which is preliminary data.</text>
</comment>